<dbReference type="InterPro" id="IPR005121">
    <property type="entry name" value="Fdx_antiC-bd"/>
</dbReference>
<dbReference type="GO" id="GO:0000287">
    <property type="term" value="F:magnesium ion binding"/>
    <property type="evidence" value="ECO:0007669"/>
    <property type="project" value="UniProtKB-UniRule"/>
</dbReference>
<dbReference type="InterPro" id="IPR005147">
    <property type="entry name" value="tRNA_synthase_B5-dom"/>
</dbReference>
<feature type="binding site" evidence="15">
    <location>
        <position position="471"/>
    </location>
    <ligand>
        <name>Mg(2+)</name>
        <dbReference type="ChEBI" id="CHEBI:18420"/>
        <note>shared with alpha subunit</note>
    </ligand>
</feature>
<feature type="domain" description="FDX-ACB" evidence="18">
    <location>
        <begin position="711"/>
        <end position="804"/>
    </location>
</feature>
<dbReference type="FunFam" id="3.50.40.10:FF:000001">
    <property type="entry name" value="Phenylalanine--tRNA ligase beta subunit"/>
    <property type="match status" value="1"/>
</dbReference>
<evidence type="ECO:0000256" key="14">
    <source>
        <dbReference type="ARBA" id="ARBA00049255"/>
    </source>
</evidence>
<dbReference type="SUPFAM" id="SSF46955">
    <property type="entry name" value="Putative DNA-binding domain"/>
    <property type="match status" value="1"/>
</dbReference>
<name>A0A1D2YUF4_9BACI</name>
<dbReference type="CDD" id="cd02796">
    <property type="entry name" value="tRNA_bind_bactPheRS"/>
    <property type="match status" value="1"/>
</dbReference>
<keyword evidence="9 15" id="KW-0067">ATP-binding</keyword>
<dbReference type="HAMAP" id="MF_00283">
    <property type="entry name" value="Phe_tRNA_synth_beta1"/>
    <property type="match status" value="1"/>
</dbReference>
<evidence type="ECO:0000313" key="21">
    <source>
        <dbReference type="Proteomes" id="UP000243739"/>
    </source>
</evidence>
<dbReference type="InterPro" id="IPR033714">
    <property type="entry name" value="tRNA_bind_bactPheRS"/>
</dbReference>
<keyword evidence="21" id="KW-1185">Reference proteome</keyword>
<dbReference type="EC" id="6.1.1.20" evidence="15"/>
<evidence type="ECO:0000256" key="2">
    <source>
        <dbReference type="ARBA" id="ARBA00008653"/>
    </source>
</evidence>
<dbReference type="Pfam" id="PF03147">
    <property type="entry name" value="FDX-ACB"/>
    <property type="match status" value="1"/>
</dbReference>
<dbReference type="NCBIfam" id="TIGR00472">
    <property type="entry name" value="pheT_bact"/>
    <property type="match status" value="1"/>
</dbReference>
<dbReference type="PROSITE" id="PS51447">
    <property type="entry name" value="FDX_ACB"/>
    <property type="match status" value="1"/>
</dbReference>
<dbReference type="Gene3D" id="3.30.56.10">
    <property type="match status" value="2"/>
</dbReference>
<dbReference type="GO" id="GO:0016740">
    <property type="term" value="F:transferase activity"/>
    <property type="evidence" value="ECO:0007669"/>
    <property type="project" value="UniProtKB-ARBA"/>
</dbReference>
<sequence length="805" mass="90780">MKVSYKWLSQYVDINDISPYELAEKLTRSGVAVDIVEEVGAEVENVVVGYVVEREKHPNAEKLSLCKVDVGEGEPLQIICGAKNVDKGQKVPVAKIGGRLPEGFKIKKAKLRGVESFGMICSAKELGINEKLLPKEKTEGILVLDNEAVVGEDIKPVLGLNDYILELDLTPNRPDCLSMIGVAYEVAAILDRDVLLPKDELGVKISDDNPVNVKIEAPEACTHYAARIVKNVKIAESPQWLQNRLIAAGIRPINNVVDITNFVMLEYGQPLHAFDLDRLDQPEIVVRMANPNEKITTLDDQERELDDQMLLITDGVKPIAIAGVMGGANSEVTGETTQILLESAFFKGSSIRRTSRKLGLRSEASLRFEKGIDPNRIYAALNRAAWLLKDIAGAEIVGDITEYKVEDGEERTIVLNPDKVNRVLGTNLQETEMIDIFRRLRFNVEKQQANLKVFVPTRRNDITIEEDLIEEIARLYGYDNIPVTLPSGTYLQGGLTRRQKLRRSIKNLLQSSGLNEVITYTLTGQKQLKIIQGLNKEVKQISLSMPMSEERQYLRTGLIPNLLEVAQYNVNRRNNDVHIYEMGATFISKDDQLTELPTEKWAVAGLITGSLPRHWQPISDKVDFYYVKGILENLFVELGIKDVEYQSVTIKGYHPGRTAAIYKDEHLLGYLGQLHPNLEAEYDLKETYVFELDLGRLMELANAEIEYKPLPKYPAIQRDIAIVVPKDLEIKELLKTIKESAKKLLESLTVFDVYTSEQLGMEKKSVAFSLTYRSIERTLTDEEVTKLHQKVIDTLQDRYHAELRK</sequence>
<dbReference type="GO" id="GO:0140096">
    <property type="term" value="F:catalytic activity, acting on a protein"/>
    <property type="evidence" value="ECO:0007669"/>
    <property type="project" value="UniProtKB-ARBA"/>
</dbReference>
<dbReference type="InterPro" id="IPR012340">
    <property type="entry name" value="NA-bd_OB-fold"/>
</dbReference>
<keyword evidence="11 16" id="KW-0694">RNA-binding</keyword>
<dbReference type="FunFam" id="3.30.930.10:FF:000022">
    <property type="entry name" value="Phenylalanine--tRNA ligase beta subunit"/>
    <property type="match status" value="1"/>
</dbReference>
<dbReference type="InterPro" id="IPR045060">
    <property type="entry name" value="Phe-tRNA-ligase_IIc_bsu"/>
</dbReference>
<comment type="similarity">
    <text evidence="2 15">Belongs to the phenylalanyl-tRNA synthetase beta subunit family. Type 1 subfamily.</text>
</comment>
<dbReference type="SMART" id="SM00896">
    <property type="entry name" value="FDX-ACB"/>
    <property type="match status" value="1"/>
</dbReference>
<evidence type="ECO:0000256" key="13">
    <source>
        <dbReference type="ARBA" id="ARBA00023146"/>
    </source>
</evidence>
<evidence type="ECO:0000256" key="15">
    <source>
        <dbReference type="HAMAP-Rule" id="MF_00283"/>
    </source>
</evidence>
<dbReference type="InterPro" id="IPR020825">
    <property type="entry name" value="Phe-tRNA_synthase-like_B3/B4"/>
</dbReference>
<dbReference type="Pfam" id="PF03484">
    <property type="entry name" value="B5"/>
    <property type="match status" value="1"/>
</dbReference>
<dbReference type="OrthoDB" id="9805455at2"/>
<evidence type="ECO:0000256" key="12">
    <source>
        <dbReference type="ARBA" id="ARBA00022917"/>
    </source>
</evidence>
<evidence type="ECO:0000256" key="4">
    <source>
        <dbReference type="ARBA" id="ARBA00022490"/>
    </source>
</evidence>
<dbReference type="GO" id="GO:0004826">
    <property type="term" value="F:phenylalanine-tRNA ligase activity"/>
    <property type="evidence" value="ECO:0007669"/>
    <property type="project" value="UniProtKB-UniRule"/>
</dbReference>
<keyword evidence="13 15" id="KW-0030">Aminoacyl-tRNA synthetase</keyword>
<dbReference type="InterPro" id="IPR045864">
    <property type="entry name" value="aa-tRNA-synth_II/BPL/LPL"/>
</dbReference>
<reference evidence="20 21" key="1">
    <citation type="submission" date="2016-09" db="EMBL/GenBank/DDBJ databases">
        <title>Draft genome sequence for the type strain of Vulcanibacillus modesticaldus BR, a strictly anaerobic, moderately thermophilic, and nitrate-reducing bacterium from deep sea-hydrothermal vents of the Mid-Atlantic Ridge.</title>
        <authorList>
            <person name="Abin C.A."/>
            <person name="Hollibaugh J.T."/>
        </authorList>
    </citation>
    <scope>NUCLEOTIDE SEQUENCE [LARGE SCALE GENOMIC DNA]</scope>
    <source>
        <strain evidence="20 21">BR</strain>
    </source>
</reference>
<keyword evidence="4 15" id="KW-0963">Cytoplasm</keyword>
<organism evidence="20 21">
    <name type="scientific">Vulcanibacillus modesticaldus</name>
    <dbReference type="NCBI Taxonomy" id="337097"/>
    <lineage>
        <taxon>Bacteria</taxon>
        <taxon>Bacillati</taxon>
        <taxon>Bacillota</taxon>
        <taxon>Bacilli</taxon>
        <taxon>Bacillales</taxon>
        <taxon>Bacillaceae</taxon>
        <taxon>Vulcanibacillus</taxon>
    </lineage>
</organism>
<dbReference type="GO" id="GO:0000049">
    <property type="term" value="F:tRNA binding"/>
    <property type="evidence" value="ECO:0007669"/>
    <property type="project" value="UniProtKB-UniRule"/>
</dbReference>
<gene>
    <name evidence="15" type="primary">pheT</name>
    <name evidence="20" type="ORF">BHF71_01740</name>
</gene>
<dbReference type="FunFam" id="3.30.70.380:FF:000001">
    <property type="entry name" value="Phenylalanine--tRNA ligase beta subunit"/>
    <property type="match status" value="1"/>
</dbReference>
<dbReference type="SUPFAM" id="SSF50249">
    <property type="entry name" value="Nucleic acid-binding proteins"/>
    <property type="match status" value="1"/>
</dbReference>
<accession>A0A1D2YUF4</accession>
<dbReference type="PANTHER" id="PTHR10947:SF0">
    <property type="entry name" value="PHENYLALANINE--TRNA LIGASE BETA SUBUNIT"/>
    <property type="match status" value="1"/>
</dbReference>
<evidence type="ECO:0000256" key="8">
    <source>
        <dbReference type="ARBA" id="ARBA00022741"/>
    </source>
</evidence>
<dbReference type="SUPFAM" id="SSF55681">
    <property type="entry name" value="Class II aaRS and biotin synthetases"/>
    <property type="match status" value="1"/>
</dbReference>
<feature type="domain" description="B5" evidence="19">
    <location>
        <begin position="408"/>
        <end position="483"/>
    </location>
</feature>
<dbReference type="AlphaFoldDB" id="A0A1D2YUF4"/>
<evidence type="ECO:0000256" key="7">
    <source>
        <dbReference type="ARBA" id="ARBA00022723"/>
    </source>
</evidence>
<proteinExistence type="inferred from homology"/>
<keyword evidence="6 15" id="KW-0436">Ligase</keyword>
<dbReference type="EMBL" id="MIJF01000024">
    <property type="protein sequence ID" value="OEF99338.1"/>
    <property type="molecule type" value="Genomic_DNA"/>
</dbReference>
<protein>
    <recommendedName>
        <fullName evidence="15">Phenylalanine--tRNA ligase beta subunit</fullName>
        <ecNumber evidence="15">6.1.1.20</ecNumber>
    </recommendedName>
    <alternativeName>
        <fullName evidence="15">Phenylalanyl-tRNA synthetase beta subunit</fullName>
        <shortName evidence="15">PheRS</shortName>
    </alternativeName>
</protein>
<dbReference type="Gene3D" id="3.30.70.380">
    <property type="entry name" value="Ferrodoxin-fold anticodon-binding domain"/>
    <property type="match status" value="1"/>
</dbReference>
<dbReference type="SMART" id="SM00874">
    <property type="entry name" value="B5"/>
    <property type="match status" value="1"/>
</dbReference>
<dbReference type="GO" id="GO:0009328">
    <property type="term" value="C:phenylalanine-tRNA ligase complex"/>
    <property type="evidence" value="ECO:0007669"/>
    <property type="project" value="TreeGrafter"/>
</dbReference>
<feature type="binding site" evidence="15">
    <location>
        <position position="467"/>
    </location>
    <ligand>
        <name>Mg(2+)</name>
        <dbReference type="ChEBI" id="CHEBI:18420"/>
        <note>shared with alpha subunit</note>
    </ligand>
</feature>
<keyword evidence="7 15" id="KW-0479">Metal-binding</keyword>
<evidence type="ECO:0000256" key="11">
    <source>
        <dbReference type="ARBA" id="ARBA00022884"/>
    </source>
</evidence>
<feature type="binding site" evidence="15">
    <location>
        <position position="461"/>
    </location>
    <ligand>
        <name>Mg(2+)</name>
        <dbReference type="ChEBI" id="CHEBI:18420"/>
        <note>shared with alpha subunit</note>
    </ligand>
</feature>
<evidence type="ECO:0000259" key="18">
    <source>
        <dbReference type="PROSITE" id="PS51447"/>
    </source>
</evidence>
<dbReference type="InterPro" id="IPR036690">
    <property type="entry name" value="Fdx_antiC-bd_sf"/>
</dbReference>
<keyword evidence="10 15" id="KW-0460">Magnesium</keyword>
<dbReference type="Gene3D" id="2.40.50.140">
    <property type="entry name" value="Nucleic acid-binding proteins"/>
    <property type="match status" value="1"/>
</dbReference>
<evidence type="ECO:0000256" key="6">
    <source>
        <dbReference type="ARBA" id="ARBA00022598"/>
    </source>
</evidence>
<dbReference type="Pfam" id="PF17759">
    <property type="entry name" value="tRNA_synthFbeta"/>
    <property type="match status" value="1"/>
</dbReference>
<comment type="subcellular location">
    <subcellularLocation>
        <location evidence="1 15">Cytoplasm</location>
    </subcellularLocation>
</comment>
<feature type="domain" description="TRNA-binding" evidence="17">
    <location>
        <begin position="40"/>
        <end position="155"/>
    </location>
</feature>
<evidence type="ECO:0000256" key="1">
    <source>
        <dbReference type="ARBA" id="ARBA00004496"/>
    </source>
</evidence>
<dbReference type="FunFam" id="2.40.50.140:FF:000045">
    <property type="entry name" value="Phenylalanine--tRNA ligase beta subunit"/>
    <property type="match status" value="1"/>
</dbReference>
<dbReference type="GO" id="GO:0006432">
    <property type="term" value="P:phenylalanyl-tRNA aminoacylation"/>
    <property type="evidence" value="ECO:0007669"/>
    <property type="project" value="UniProtKB-UniRule"/>
</dbReference>
<dbReference type="InterPro" id="IPR002547">
    <property type="entry name" value="tRNA-bd_dom"/>
</dbReference>
<comment type="subunit">
    <text evidence="3 15">Tetramer of two alpha and two beta subunits.</text>
</comment>
<dbReference type="CDD" id="cd00769">
    <property type="entry name" value="PheRS_beta_core"/>
    <property type="match status" value="1"/>
</dbReference>
<comment type="cofactor">
    <cofactor evidence="15">
        <name>Mg(2+)</name>
        <dbReference type="ChEBI" id="CHEBI:18420"/>
    </cofactor>
    <text evidence="15">Binds 2 magnesium ions per tetramer.</text>
</comment>
<evidence type="ECO:0000256" key="16">
    <source>
        <dbReference type="PROSITE-ProRule" id="PRU00209"/>
    </source>
</evidence>
<dbReference type="SUPFAM" id="SSF56037">
    <property type="entry name" value="PheT/TilS domain"/>
    <property type="match status" value="1"/>
</dbReference>
<dbReference type="STRING" id="337097.BHF71_01740"/>
<dbReference type="InterPro" id="IPR004532">
    <property type="entry name" value="Phe-tRNA-ligase_IIc_bsu_bact"/>
</dbReference>
<keyword evidence="12 15" id="KW-0648">Protein biosynthesis</keyword>
<dbReference type="Gene3D" id="3.50.40.10">
    <property type="entry name" value="Phenylalanyl-trna Synthetase, Chain B, domain 3"/>
    <property type="match status" value="1"/>
</dbReference>
<keyword evidence="8 15" id="KW-0547">Nucleotide-binding</keyword>
<dbReference type="InterPro" id="IPR041616">
    <property type="entry name" value="PheRS_beta_core"/>
</dbReference>
<dbReference type="PROSITE" id="PS51483">
    <property type="entry name" value="B5"/>
    <property type="match status" value="1"/>
</dbReference>
<dbReference type="PANTHER" id="PTHR10947">
    <property type="entry name" value="PHENYLALANYL-TRNA SYNTHETASE BETA CHAIN AND LEUCINE-RICH REPEAT-CONTAINING PROTEIN 47"/>
    <property type="match status" value="1"/>
</dbReference>
<dbReference type="FunFam" id="3.30.56.10:FF:000002">
    <property type="entry name" value="Phenylalanine--tRNA ligase beta subunit"/>
    <property type="match status" value="1"/>
</dbReference>
<dbReference type="SUPFAM" id="SSF54991">
    <property type="entry name" value="Anticodon-binding domain of PheRS"/>
    <property type="match status" value="1"/>
</dbReference>
<comment type="catalytic activity">
    <reaction evidence="14 15">
        <text>tRNA(Phe) + L-phenylalanine + ATP = L-phenylalanyl-tRNA(Phe) + AMP + diphosphate + H(+)</text>
        <dbReference type="Rhea" id="RHEA:19413"/>
        <dbReference type="Rhea" id="RHEA-COMP:9668"/>
        <dbReference type="Rhea" id="RHEA-COMP:9699"/>
        <dbReference type="ChEBI" id="CHEBI:15378"/>
        <dbReference type="ChEBI" id="CHEBI:30616"/>
        <dbReference type="ChEBI" id="CHEBI:33019"/>
        <dbReference type="ChEBI" id="CHEBI:58095"/>
        <dbReference type="ChEBI" id="CHEBI:78442"/>
        <dbReference type="ChEBI" id="CHEBI:78531"/>
        <dbReference type="ChEBI" id="CHEBI:456215"/>
        <dbReference type="EC" id="6.1.1.20"/>
    </reaction>
</comment>
<feature type="binding site" evidence="15">
    <location>
        <position position="470"/>
    </location>
    <ligand>
        <name>Mg(2+)</name>
        <dbReference type="ChEBI" id="CHEBI:18420"/>
        <note>shared with alpha subunit</note>
    </ligand>
</feature>
<dbReference type="Pfam" id="PF03483">
    <property type="entry name" value="B3_4"/>
    <property type="match status" value="1"/>
</dbReference>
<dbReference type="NCBIfam" id="NF045760">
    <property type="entry name" value="YtpR"/>
    <property type="match status" value="1"/>
</dbReference>
<dbReference type="SMART" id="SM00873">
    <property type="entry name" value="B3_4"/>
    <property type="match status" value="1"/>
</dbReference>
<comment type="caution">
    <text evidence="20">The sequence shown here is derived from an EMBL/GenBank/DDBJ whole genome shotgun (WGS) entry which is preliminary data.</text>
</comment>
<dbReference type="Pfam" id="PF01588">
    <property type="entry name" value="tRNA_bind"/>
    <property type="match status" value="1"/>
</dbReference>
<evidence type="ECO:0000256" key="9">
    <source>
        <dbReference type="ARBA" id="ARBA00022840"/>
    </source>
</evidence>
<dbReference type="InterPro" id="IPR005146">
    <property type="entry name" value="B3/B4_tRNA-bd"/>
</dbReference>
<evidence type="ECO:0000259" key="19">
    <source>
        <dbReference type="PROSITE" id="PS51483"/>
    </source>
</evidence>
<dbReference type="Gene3D" id="3.30.930.10">
    <property type="entry name" value="Bira Bifunctional Protein, Domain 2"/>
    <property type="match status" value="1"/>
</dbReference>
<dbReference type="PROSITE" id="PS50886">
    <property type="entry name" value="TRBD"/>
    <property type="match status" value="1"/>
</dbReference>
<dbReference type="GO" id="GO:0005524">
    <property type="term" value="F:ATP binding"/>
    <property type="evidence" value="ECO:0007669"/>
    <property type="project" value="UniProtKB-UniRule"/>
</dbReference>
<evidence type="ECO:0000256" key="5">
    <source>
        <dbReference type="ARBA" id="ARBA00022555"/>
    </source>
</evidence>
<evidence type="ECO:0000256" key="3">
    <source>
        <dbReference type="ARBA" id="ARBA00011209"/>
    </source>
</evidence>
<evidence type="ECO:0000313" key="20">
    <source>
        <dbReference type="EMBL" id="OEF99338.1"/>
    </source>
</evidence>
<dbReference type="InterPro" id="IPR009061">
    <property type="entry name" value="DNA-bd_dom_put_sf"/>
</dbReference>
<dbReference type="Proteomes" id="UP000243739">
    <property type="component" value="Unassembled WGS sequence"/>
</dbReference>
<keyword evidence="5 16" id="KW-0820">tRNA-binding</keyword>
<evidence type="ECO:0000256" key="10">
    <source>
        <dbReference type="ARBA" id="ARBA00022842"/>
    </source>
</evidence>
<dbReference type="RefSeq" id="WP_069656731.1">
    <property type="nucleotide sequence ID" value="NZ_MIJF01000024.1"/>
</dbReference>
<evidence type="ECO:0000259" key="17">
    <source>
        <dbReference type="PROSITE" id="PS50886"/>
    </source>
</evidence>